<sequence length="507" mass="54422">MMFATLQIWPRRARAGATARRARAARRRRERTGERARPCKEPARGVDVRRQDRTYPGVHRCPAEGGPIECNKCYTMKSGVNVGMKEAGWPRPLRVLWVTRIFPNRVEPLSCAFQRQQLAALSRRCAVEVLAAIPYHPGVSLLGDRTRPGRLVAVPARDEIDGVPVVHARAPYLPGAGRVLAPVNAPLYLAGLLPYVPRLRGRFDVVLGAWLYPDACAAALLARMLGLPYAVKAHGTDVNVVARWRSVRPLVGSALRSAACAIGVSRPMVEALVALGAPKERAVLVRNGVDRALFRPADRRAARRELGLPARGRIVTFVGHVSREKGIHELLSAFEALGSDGRDGSEPVHLVIVGDGPERAAVEQAAARRDRERAPADLGEGRGRIIAVGARPLSAVARHLAATDLLALPSWAEGTPNVVLEALAAARPVVATRVGGIPDVVTPGRTGLLVPSRDAGALGRALREALARAWDEDAFAEAAPPSWEESAEALQRLLARAAFGDDGRAAA</sequence>
<dbReference type="InterPro" id="IPR050194">
    <property type="entry name" value="Glycosyltransferase_grp1"/>
</dbReference>
<dbReference type="PANTHER" id="PTHR45947">
    <property type="entry name" value="SULFOQUINOVOSYL TRANSFERASE SQD2"/>
    <property type="match status" value="1"/>
</dbReference>
<name>A9GS80_SORC5</name>
<dbReference type="EMBL" id="AM746676">
    <property type="protein sequence ID" value="CAN93742.1"/>
    <property type="molecule type" value="Genomic_DNA"/>
</dbReference>
<evidence type="ECO:0000256" key="1">
    <source>
        <dbReference type="SAM" id="MobiDB-lite"/>
    </source>
</evidence>
<dbReference type="EC" id="2.4.-.-" evidence="3"/>
<dbReference type="AlphaFoldDB" id="A9GS80"/>
<dbReference type="BioCyc" id="SCEL448385:SCE_RS18330-MONOMER"/>
<proteinExistence type="predicted"/>
<dbReference type="Pfam" id="PF13692">
    <property type="entry name" value="Glyco_trans_1_4"/>
    <property type="match status" value="1"/>
</dbReference>
<reference evidence="3 4" key="1">
    <citation type="journal article" date="2007" name="Nat. Biotechnol.">
        <title>Complete genome sequence of the myxobacterium Sorangium cellulosum.</title>
        <authorList>
            <person name="Schneiker S."/>
            <person name="Perlova O."/>
            <person name="Kaiser O."/>
            <person name="Gerth K."/>
            <person name="Alici A."/>
            <person name="Altmeyer M.O."/>
            <person name="Bartels D."/>
            <person name="Bekel T."/>
            <person name="Beyer S."/>
            <person name="Bode E."/>
            <person name="Bode H.B."/>
            <person name="Bolten C.J."/>
            <person name="Choudhuri J.V."/>
            <person name="Doss S."/>
            <person name="Elnakady Y.A."/>
            <person name="Frank B."/>
            <person name="Gaigalat L."/>
            <person name="Goesmann A."/>
            <person name="Groeger C."/>
            <person name="Gross F."/>
            <person name="Jelsbak L."/>
            <person name="Jelsbak L."/>
            <person name="Kalinowski J."/>
            <person name="Kegler C."/>
            <person name="Knauber T."/>
            <person name="Konietzny S."/>
            <person name="Kopp M."/>
            <person name="Krause L."/>
            <person name="Krug D."/>
            <person name="Linke B."/>
            <person name="Mahmud T."/>
            <person name="Martinez-Arias R."/>
            <person name="McHardy A.C."/>
            <person name="Merai M."/>
            <person name="Meyer F."/>
            <person name="Mormann S."/>
            <person name="Munoz-Dorado J."/>
            <person name="Perez J."/>
            <person name="Pradella S."/>
            <person name="Rachid S."/>
            <person name="Raddatz G."/>
            <person name="Rosenau F."/>
            <person name="Rueckert C."/>
            <person name="Sasse F."/>
            <person name="Scharfe M."/>
            <person name="Schuster S.C."/>
            <person name="Suen G."/>
            <person name="Treuner-Lange A."/>
            <person name="Velicer G.J."/>
            <person name="Vorholter F.-J."/>
            <person name="Weissman K.J."/>
            <person name="Welch R.D."/>
            <person name="Wenzel S.C."/>
            <person name="Whitworth D.E."/>
            <person name="Wilhelm S."/>
            <person name="Wittmann C."/>
            <person name="Bloecker H."/>
            <person name="Puehler A."/>
            <person name="Mueller R."/>
        </authorList>
    </citation>
    <scope>NUCLEOTIDE SEQUENCE [LARGE SCALE GENOMIC DNA]</scope>
    <source>
        <strain evidence="4">So ce56</strain>
    </source>
</reference>
<dbReference type="InterPro" id="IPR028098">
    <property type="entry name" value="Glyco_trans_4-like_N"/>
</dbReference>
<keyword evidence="4" id="KW-1185">Reference proteome</keyword>
<protein>
    <submittedName>
        <fullName evidence="3">Glycosyltransferase</fullName>
        <ecNumber evidence="3">2.4.-.-</ecNumber>
    </submittedName>
</protein>
<dbReference type="Proteomes" id="UP000002139">
    <property type="component" value="Chromosome"/>
</dbReference>
<gene>
    <name evidence="3" type="ordered locus">sce3582</name>
</gene>
<dbReference type="CDD" id="cd03798">
    <property type="entry name" value="GT4_WlbH-like"/>
    <property type="match status" value="1"/>
</dbReference>
<evidence type="ECO:0000313" key="4">
    <source>
        <dbReference type="Proteomes" id="UP000002139"/>
    </source>
</evidence>
<keyword evidence="3" id="KW-0808">Transferase</keyword>
<dbReference type="PANTHER" id="PTHR45947:SF15">
    <property type="entry name" value="TEICHURONIC ACID BIOSYNTHESIS GLYCOSYLTRANSFERASE TUAC-RELATED"/>
    <property type="match status" value="1"/>
</dbReference>
<feature type="region of interest" description="Disordered" evidence="1">
    <location>
        <begin position="17"/>
        <end position="47"/>
    </location>
</feature>
<feature type="compositionally biased region" description="Basic and acidic residues" evidence="1">
    <location>
        <begin position="31"/>
        <end position="47"/>
    </location>
</feature>
<dbReference type="GO" id="GO:0016757">
    <property type="term" value="F:glycosyltransferase activity"/>
    <property type="evidence" value="ECO:0007669"/>
    <property type="project" value="UniProtKB-KW"/>
</dbReference>
<accession>A9GS80</accession>
<keyword evidence="3" id="KW-0328">Glycosyltransferase</keyword>
<dbReference type="SUPFAM" id="SSF53756">
    <property type="entry name" value="UDP-Glycosyltransferase/glycogen phosphorylase"/>
    <property type="match status" value="1"/>
</dbReference>
<dbReference type="Gene3D" id="3.40.50.2000">
    <property type="entry name" value="Glycogen Phosphorylase B"/>
    <property type="match status" value="2"/>
</dbReference>
<dbReference type="eggNOG" id="COG0438">
    <property type="taxonomic scope" value="Bacteria"/>
</dbReference>
<organism evidence="3 4">
    <name type="scientific">Sorangium cellulosum (strain So ce56)</name>
    <name type="common">Polyangium cellulosum (strain So ce56)</name>
    <dbReference type="NCBI Taxonomy" id="448385"/>
    <lineage>
        <taxon>Bacteria</taxon>
        <taxon>Pseudomonadati</taxon>
        <taxon>Myxococcota</taxon>
        <taxon>Polyangia</taxon>
        <taxon>Polyangiales</taxon>
        <taxon>Polyangiaceae</taxon>
        <taxon>Sorangium</taxon>
    </lineage>
</organism>
<dbReference type="Pfam" id="PF13579">
    <property type="entry name" value="Glyco_trans_4_4"/>
    <property type="match status" value="1"/>
</dbReference>
<dbReference type="STRING" id="448385.sce3582"/>
<dbReference type="KEGG" id="scl:sce3582"/>
<dbReference type="HOGENOM" id="CLU_009583_2_4_7"/>
<feature type="compositionally biased region" description="Basic residues" evidence="1">
    <location>
        <begin position="20"/>
        <end position="30"/>
    </location>
</feature>
<evidence type="ECO:0000259" key="2">
    <source>
        <dbReference type="Pfam" id="PF13579"/>
    </source>
</evidence>
<evidence type="ECO:0000313" key="3">
    <source>
        <dbReference type="EMBL" id="CAN93742.1"/>
    </source>
</evidence>
<feature type="domain" description="Glycosyltransferase subfamily 4-like N-terminal" evidence="2">
    <location>
        <begin position="116"/>
        <end position="288"/>
    </location>
</feature>
<dbReference type="CAZy" id="GT4">
    <property type="family name" value="Glycosyltransferase Family 4"/>
</dbReference>